<name>A0A3B0ZXJ7_9ZZZZ</name>
<accession>A0A3B0ZXJ7</accession>
<evidence type="ECO:0000313" key="1">
    <source>
        <dbReference type="EMBL" id="VAW92152.1"/>
    </source>
</evidence>
<dbReference type="EMBL" id="UOFT01000023">
    <property type="protein sequence ID" value="VAW92152.1"/>
    <property type="molecule type" value="Genomic_DNA"/>
</dbReference>
<dbReference type="AlphaFoldDB" id="A0A3B0ZXJ7"/>
<sequence>MPYQAIPRIAVSSFALICSLLLLTSCEQVENKENTGVQTLNFTTFTGSVNAVFDANIGGRTCSASGCHNISGGSGGSFKIFANATTTSELTANFISAKSFANLVDPAQSKLLLEPLTGIFSSVGSHAGGDIFTLGDGNYTIIFNWINSPVTP</sequence>
<protein>
    <submittedName>
        <fullName evidence="1">Uncharacterized protein</fullName>
    </submittedName>
</protein>
<organism evidence="1">
    <name type="scientific">hydrothermal vent metagenome</name>
    <dbReference type="NCBI Taxonomy" id="652676"/>
    <lineage>
        <taxon>unclassified sequences</taxon>
        <taxon>metagenomes</taxon>
        <taxon>ecological metagenomes</taxon>
    </lineage>
</organism>
<reference evidence="1" key="1">
    <citation type="submission" date="2018-06" db="EMBL/GenBank/DDBJ databases">
        <authorList>
            <person name="Zhirakovskaya E."/>
        </authorList>
    </citation>
    <scope>NUCLEOTIDE SEQUENCE</scope>
</reference>
<gene>
    <name evidence="1" type="ORF">MNBD_GAMMA23-217</name>
</gene>
<proteinExistence type="predicted"/>